<accession>A0A3M6R121</accession>
<sequence>MLDASCPPQQIGYNSHGQLTWRDACGTPIPIQPVAAFVLSAPRRHISLVDAQGRERAYIPQLDALPAPCRQAIETSLALREFVPTITVIHAVSSFATPSTWSVETDHGPTQLVLQSEDDIRRLGAEGQALRITDKNSLQYQIPDIARLPKASRRLLARFI</sequence>
<keyword evidence="3" id="KW-1185">Reference proteome</keyword>
<proteinExistence type="predicted"/>
<evidence type="ECO:0000259" key="1">
    <source>
        <dbReference type="Pfam" id="PF08909"/>
    </source>
</evidence>
<evidence type="ECO:0000313" key="3">
    <source>
        <dbReference type="Proteomes" id="UP000278006"/>
    </source>
</evidence>
<dbReference type="OrthoDB" id="212426at2"/>
<reference evidence="2 3" key="1">
    <citation type="submission" date="2018-10" db="EMBL/GenBank/DDBJ databases">
        <title>Draft genome of Cortibacter populi DSM10536.</title>
        <authorList>
            <person name="Bernier A.-M."/>
            <person name="Bernard K."/>
        </authorList>
    </citation>
    <scope>NUCLEOTIDE SEQUENCE [LARGE SCALE GENOMIC DNA]</scope>
    <source>
        <strain evidence="2 3">DSM 105136</strain>
    </source>
</reference>
<gene>
    <name evidence="2" type="ORF">D8I35_05770</name>
</gene>
<dbReference type="AlphaFoldDB" id="A0A3M6R121"/>
<dbReference type="Proteomes" id="UP000278006">
    <property type="component" value="Unassembled WGS sequence"/>
</dbReference>
<organism evidence="2 3">
    <name type="scientific">Corticibacter populi</name>
    <dbReference type="NCBI Taxonomy" id="1550736"/>
    <lineage>
        <taxon>Bacteria</taxon>
        <taxon>Pseudomonadati</taxon>
        <taxon>Pseudomonadota</taxon>
        <taxon>Betaproteobacteria</taxon>
        <taxon>Burkholderiales</taxon>
        <taxon>Comamonadaceae</taxon>
        <taxon>Corticibacter</taxon>
    </lineage>
</organism>
<name>A0A3M6R121_9BURK</name>
<protein>
    <submittedName>
        <fullName evidence="2">DUF1854 domain-containing protein</fullName>
    </submittedName>
</protein>
<feature type="domain" description="DUF1854" evidence="1">
    <location>
        <begin position="31"/>
        <end position="159"/>
    </location>
</feature>
<evidence type="ECO:0000313" key="2">
    <source>
        <dbReference type="EMBL" id="RMX08915.1"/>
    </source>
</evidence>
<comment type="caution">
    <text evidence="2">The sequence shown here is derived from an EMBL/GenBank/DDBJ whole genome shotgun (WGS) entry which is preliminary data.</text>
</comment>
<dbReference type="InterPro" id="IPR015005">
    <property type="entry name" value="DUF1854"/>
</dbReference>
<dbReference type="EMBL" id="RDQO01000001">
    <property type="protein sequence ID" value="RMX08915.1"/>
    <property type="molecule type" value="Genomic_DNA"/>
</dbReference>
<dbReference type="Pfam" id="PF08909">
    <property type="entry name" value="DUF1854"/>
    <property type="match status" value="1"/>
</dbReference>